<dbReference type="Proteomes" id="UP001208692">
    <property type="component" value="Unassembled WGS sequence"/>
</dbReference>
<name>A0AAV5B102_9FLAO</name>
<proteinExistence type="predicted"/>
<dbReference type="RefSeq" id="WP_264845366.1">
    <property type="nucleotide sequence ID" value="NZ_BPMA01000009.1"/>
</dbReference>
<feature type="signal peptide" evidence="1">
    <location>
        <begin position="1"/>
        <end position="19"/>
    </location>
</feature>
<evidence type="ECO:0000313" key="3">
    <source>
        <dbReference type="EMBL" id="GJM53432.1"/>
    </source>
</evidence>
<evidence type="ECO:0000256" key="1">
    <source>
        <dbReference type="SAM" id="SignalP"/>
    </source>
</evidence>
<feature type="chain" id="PRO_5044000027" evidence="1">
    <location>
        <begin position="20"/>
        <end position="322"/>
    </location>
</feature>
<evidence type="ECO:0000313" key="5">
    <source>
        <dbReference type="Proteomes" id="UP001208692"/>
    </source>
</evidence>
<protein>
    <submittedName>
        <fullName evidence="2">Membrane protein</fullName>
    </submittedName>
</protein>
<dbReference type="AlphaFoldDB" id="A0AAV5B102"/>
<comment type="caution">
    <text evidence="2">The sequence shown here is derived from an EMBL/GenBank/DDBJ whole genome shotgun (WGS) entry which is preliminary data.</text>
</comment>
<dbReference type="Proteomes" id="UP001207736">
    <property type="component" value="Unassembled WGS sequence"/>
</dbReference>
<dbReference type="InterPro" id="IPR019861">
    <property type="entry name" value="PorP/SprF_Bacteroidetes"/>
</dbReference>
<sequence>MKKIIIVISVFLISYVSKAQEFSLPADNQYLADSEFLIAPTYAGIGNNVRVRASGVTQWVGIKNAPDFQSLAGDMRLGNRSGLGLVFYNDKNGYTKQMGGKFTFSHHLVLDRNDSHFVSFGISYILNTFSIDIDKFTETGRPLSDLAVDNNRSTINHNFEVGVLYRYKGIFASLSASNILDKKESLFAVSEPDRLRNYNLYAGYRYRRTRTASWELEPSVFVQYFESDGRSTSDLNLKFRWLDFEDYYWAGVTYRMLGDESQFGKPLSIGPMVGLKRGMFYFAYGYRVNLNSLVGYNSGTHMVTLGIDIFQGIGGCSCTEKW</sequence>
<evidence type="ECO:0000313" key="4">
    <source>
        <dbReference type="Proteomes" id="UP001207736"/>
    </source>
</evidence>
<reference evidence="2 5" key="1">
    <citation type="submission" date="2021-11" db="EMBL/GenBank/DDBJ databases">
        <title>Draft genome sequence of Capnocytophaga sp. strain KC07075 isolated from cat oral cavity.</title>
        <authorList>
            <person name="Suzuki M."/>
            <person name="Imaoka K."/>
            <person name="Kimura M."/>
            <person name="Morikawa S."/>
            <person name="Maeda K."/>
        </authorList>
    </citation>
    <scope>NUCLEOTIDE SEQUENCE</scope>
    <source>
        <strain evidence="2">KC07075</strain>
        <strain evidence="3 5">KC07079</strain>
    </source>
</reference>
<dbReference type="Pfam" id="PF11751">
    <property type="entry name" value="PorP_SprF"/>
    <property type="match status" value="1"/>
</dbReference>
<dbReference type="EMBL" id="BQKB01000039">
    <property type="protein sequence ID" value="GJM53432.1"/>
    <property type="molecule type" value="Genomic_DNA"/>
</dbReference>
<gene>
    <name evidence="2" type="primary">sprF</name>
    <name evidence="2" type="ORF">RCZ15_25010</name>
    <name evidence="3" type="ORF">RCZ16_17490</name>
</gene>
<organism evidence="2 4">
    <name type="scientific">Capnocytophaga catalasegens</name>
    <dbReference type="NCBI Taxonomy" id="1004260"/>
    <lineage>
        <taxon>Bacteria</taxon>
        <taxon>Pseudomonadati</taxon>
        <taxon>Bacteroidota</taxon>
        <taxon>Flavobacteriia</taxon>
        <taxon>Flavobacteriales</taxon>
        <taxon>Flavobacteriaceae</taxon>
        <taxon>Capnocytophaga</taxon>
    </lineage>
</organism>
<dbReference type="NCBIfam" id="TIGR03519">
    <property type="entry name" value="T9SS_PorP_fam"/>
    <property type="match status" value="1"/>
</dbReference>
<accession>A0AAV5B102</accession>
<evidence type="ECO:0000313" key="2">
    <source>
        <dbReference type="EMBL" id="GJM51528.1"/>
    </source>
</evidence>
<keyword evidence="5" id="KW-1185">Reference proteome</keyword>
<keyword evidence="1" id="KW-0732">Signal</keyword>
<dbReference type="EMBL" id="BQKA01000059">
    <property type="protein sequence ID" value="GJM51528.1"/>
    <property type="molecule type" value="Genomic_DNA"/>
</dbReference>